<organism evidence="3 4">
    <name type="scientific">Piptocephalis cylindrospora</name>
    <dbReference type="NCBI Taxonomy" id="1907219"/>
    <lineage>
        <taxon>Eukaryota</taxon>
        <taxon>Fungi</taxon>
        <taxon>Fungi incertae sedis</taxon>
        <taxon>Zoopagomycota</taxon>
        <taxon>Zoopagomycotina</taxon>
        <taxon>Zoopagomycetes</taxon>
        <taxon>Zoopagales</taxon>
        <taxon>Piptocephalidaceae</taxon>
        <taxon>Piptocephalis</taxon>
    </lineage>
</organism>
<sequence>MFGTSKRFPDKKGKRLQHDTDSAQPSPINYDSKLSRNDSNRKYKPMGQSERFKDREDSSNTIIPPVDENTPDHRGSRLLASSTRKPSTVGVGKAEYMSLQRELKHLQERMNKEAMEHERSLAEIRGRLGRAKADLVGMAEEKRGLEAQCKRVEGDLKETNHRLSHFKAQVEEGKRASQEAQASGKDHLGRVRELERTVEGMRDKIRSLRTERDHLIMKGKGATDALANLSRARELLGEEQEKTAFLEGRVRQMSKDTQRLQDALDSLQEVEKHQNMATEEEAAAYLHQVQQLQDSLAALAQEKERTEEEARVKEKSMREEMDHLHSLLRAQHDQHKAKVEALERRMSAPSPKRTLAPRMDQKVGEDEKKEQEQELSMLRGLVQVLEKDQTRLTQLLQGRTREAENAHKTAKEEVDSCKEEARMVTSLLESRANMAMAEVRQLRSDLEVMSGEVKELRDRSGKDRIQALLDRERLMRDHASTIASLERAGAEVAQRIRQGGPDRTGRIRELEGEVARCKKELEQLRAQTHQRTGPSQDGDTEAKGFEARKRSRGLEAMDVGHSQPQTHARVEALSRELEKLKATSDSSHAQHLQELERLKGDLYRMSKENSGLKDLLREQAEERAEAQEHLELQTEFIRSQHPLVAEELSRASDGVLANPSTRLRIKHLNRLKDDLLSMKEDNASLHRQVEDEQGRADRAERELMAFKSIGPSTTTATTTIQEGTKVKRYRMHKIGASGH</sequence>
<dbReference type="AlphaFoldDB" id="A0A4P9Y8M6"/>
<evidence type="ECO:0000256" key="1">
    <source>
        <dbReference type="SAM" id="Coils"/>
    </source>
</evidence>
<feature type="compositionally biased region" description="Basic and acidic residues" evidence="2">
    <location>
        <begin position="7"/>
        <end position="21"/>
    </location>
</feature>
<feature type="coiled-coil region" evidence="1">
    <location>
        <begin position="96"/>
        <end position="162"/>
    </location>
</feature>
<feature type="region of interest" description="Disordered" evidence="2">
    <location>
        <begin position="1"/>
        <end position="91"/>
    </location>
</feature>
<protein>
    <recommendedName>
        <fullName evidence="5">Hyaluronan-mediated motility receptor C-terminal domain-containing protein</fullName>
    </recommendedName>
</protein>
<dbReference type="EMBL" id="KZ987753">
    <property type="protein sequence ID" value="RKP15154.1"/>
    <property type="molecule type" value="Genomic_DNA"/>
</dbReference>
<dbReference type="OrthoDB" id="10459616at2759"/>
<gene>
    <name evidence="3" type="ORF">BJ684DRAFT_18504</name>
</gene>
<feature type="coiled-coil region" evidence="1">
    <location>
        <begin position="668"/>
        <end position="709"/>
    </location>
</feature>
<evidence type="ECO:0000256" key="2">
    <source>
        <dbReference type="SAM" id="MobiDB-lite"/>
    </source>
</evidence>
<dbReference type="Proteomes" id="UP000267251">
    <property type="component" value="Unassembled WGS sequence"/>
</dbReference>
<keyword evidence="1" id="KW-0175">Coiled coil</keyword>
<feature type="coiled-coil region" evidence="1">
    <location>
        <begin position="570"/>
        <end position="632"/>
    </location>
</feature>
<proteinExistence type="predicted"/>
<reference evidence="4" key="1">
    <citation type="journal article" date="2018" name="Nat. Microbiol.">
        <title>Leveraging single-cell genomics to expand the fungal tree of life.</title>
        <authorList>
            <person name="Ahrendt S.R."/>
            <person name="Quandt C.A."/>
            <person name="Ciobanu D."/>
            <person name="Clum A."/>
            <person name="Salamov A."/>
            <person name="Andreopoulos B."/>
            <person name="Cheng J.F."/>
            <person name="Woyke T."/>
            <person name="Pelin A."/>
            <person name="Henrissat B."/>
            <person name="Reynolds N.K."/>
            <person name="Benny G.L."/>
            <person name="Smith M.E."/>
            <person name="James T.Y."/>
            <person name="Grigoriev I.V."/>
        </authorList>
    </citation>
    <scope>NUCLEOTIDE SEQUENCE [LARGE SCALE GENOMIC DNA]</scope>
</reference>
<feature type="compositionally biased region" description="Basic and acidic residues" evidence="2">
    <location>
        <begin position="359"/>
        <end position="368"/>
    </location>
</feature>
<dbReference type="Gene3D" id="1.10.287.1490">
    <property type="match status" value="1"/>
</dbReference>
<evidence type="ECO:0008006" key="5">
    <source>
        <dbReference type="Google" id="ProtNLM"/>
    </source>
</evidence>
<feature type="region of interest" description="Disordered" evidence="2">
    <location>
        <begin position="345"/>
        <end position="368"/>
    </location>
</feature>
<keyword evidence="4" id="KW-1185">Reference proteome</keyword>
<evidence type="ECO:0000313" key="3">
    <source>
        <dbReference type="EMBL" id="RKP15154.1"/>
    </source>
</evidence>
<evidence type="ECO:0000313" key="4">
    <source>
        <dbReference type="Proteomes" id="UP000267251"/>
    </source>
</evidence>
<name>A0A4P9Y8M6_9FUNG</name>
<accession>A0A4P9Y8M6</accession>